<dbReference type="EMBL" id="CM004469">
    <property type="protein sequence ID" value="OCT92525.1"/>
    <property type="molecule type" value="Genomic_DNA"/>
</dbReference>
<reference evidence="3" key="1">
    <citation type="journal article" date="2016" name="Nature">
        <title>Genome evolution in the allotetraploid frog Xenopus laevis.</title>
        <authorList>
            <person name="Session A.M."/>
            <person name="Uno Y."/>
            <person name="Kwon T."/>
            <person name="Chapman J.A."/>
            <person name="Toyoda A."/>
            <person name="Takahashi S."/>
            <person name="Fukui A."/>
            <person name="Hikosaka A."/>
            <person name="Suzuki A."/>
            <person name="Kondo M."/>
            <person name="van Heeringen S.J."/>
            <person name="Quigley I."/>
            <person name="Heinz S."/>
            <person name="Ogino H."/>
            <person name="Ochi H."/>
            <person name="Hellsten U."/>
            <person name="Lyons J.B."/>
            <person name="Simakov O."/>
            <person name="Putnam N."/>
            <person name="Stites J."/>
            <person name="Kuroki Y."/>
            <person name="Tanaka T."/>
            <person name="Michiue T."/>
            <person name="Watanabe M."/>
            <person name="Bogdanovic O."/>
            <person name="Lister R."/>
            <person name="Georgiou G."/>
            <person name="Paranjpe S.S."/>
            <person name="van Kruijsbergen I."/>
            <person name="Shu S."/>
            <person name="Carlson J."/>
            <person name="Kinoshita T."/>
            <person name="Ohta Y."/>
            <person name="Mawaribuchi S."/>
            <person name="Jenkins J."/>
            <person name="Grimwood J."/>
            <person name="Schmutz J."/>
            <person name="Mitros T."/>
            <person name="Mozaffari S.V."/>
            <person name="Suzuki Y."/>
            <person name="Haramoto Y."/>
            <person name="Yamamoto T.S."/>
            <person name="Takagi C."/>
            <person name="Heald R."/>
            <person name="Miller K."/>
            <person name="Haudenschild C."/>
            <person name="Kitzman J."/>
            <person name="Nakayama T."/>
            <person name="Izutsu Y."/>
            <person name="Robert J."/>
            <person name="Fortriede J."/>
            <person name="Burns K."/>
            <person name="Lotay V."/>
            <person name="Karimi K."/>
            <person name="Yasuoka Y."/>
            <person name="Dichmann D.S."/>
            <person name="Flajnik M.F."/>
            <person name="Houston D.W."/>
            <person name="Shendure J."/>
            <person name="DuPasquier L."/>
            <person name="Vize P.D."/>
            <person name="Zorn A.M."/>
            <person name="Ito M."/>
            <person name="Marcotte E.M."/>
            <person name="Wallingford J.B."/>
            <person name="Ito Y."/>
            <person name="Asashima M."/>
            <person name="Ueno N."/>
            <person name="Matsuda Y."/>
            <person name="Veenstra G.J."/>
            <person name="Fujiyama A."/>
            <person name="Harland R.M."/>
            <person name="Taira M."/>
            <person name="Rokhsar D.S."/>
        </authorList>
    </citation>
    <scope>NUCLEOTIDE SEQUENCE [LARGE SCALE GENOMIC DNA]</scope>
    <source>
        <strain evidence="3">J</strain>
    </source>
</reference>
<feature type="region of interest" description="Disordered" evidence="1">
    <location>
        <begin position="30"/>
        <end position="72"/>
    </location>
</feature>
<protein>
    <submittedName>
        <fullName evidence="2">Uncharacterized protein</fullName>
    </submittedName>
</protein>
<dbReference type="AlphaFoldDB" id="A0A974HW98"/>
<proteinExistence type="predicted"/>
<accession>A0A974HW98</accession>
<dbReference type="Proteomes" id="UP000694892">
    <property type="component" value="Chromosome 2S"/>
</dbReference>
<gene>
    <name evidence="2" type="ORF">XELAEV_18015581mg</name>
</gene>
<name>A0A974HW98_XENLA</name>
<evidence type="ECO:0000313" key="2">
    <source>
        <dbReference type="EMBL" id="OCT92525.1"/>
    </source>
</evidence>
<organism evidence="2 3">
    <name type="scientific">Xenopus laevis</name>
    <name type="common">African clawed frog</name>
    <dbReference type="NCBI Taxonomy" id="8355"/>
    <lineage>
        <taxon>Eukaryota</taxon>
        <taxon>Metazoa</taxon>
        <taxon>Chordata</taxon>
        <taxon>Craniata</taxon>
        <taxon>Vertebrata</taxon>
        <taxon>Euteleostomi</taxon>
        <taxon>Amphibia</taxon>
        <taxon>Batrachia</taxon>
        <taxon>Anura</taxon>
        <taxon>Pipoidea</taxon>
        <taxon>Pipidae</taxon>
        <taxon>Xenopodinae</taxon>
        <taxon>Xenopus</taxon>
        <taxon>Xenopus</taxon>
    </lineage>
</organism>
<evidence type="ECO:0000256" key="1">
    <source>
        <dbReference type="SAM" id="MobiDB-lite"/>
    </source>
</evidence>
<evidence type="ECO:0000313" key="3">
    <source>
        <dbReference type="Proteomes" id="UP000694892"/>
    </source>
</evidence>
<sequence>MVVSGSQIRLRIRQLLVLVSKIGSVQDFTTASPWQSNTSCTALSPTPSSPQKHDEPNLKWHNEDNSQLLLSQ</sequence>
<feature type="compositionally biased region" description="Polar residues" evidence="1">
    <location>
        <begin position="30"/>
        <end position="50"/>
    </location>
</feature>
<feature type="compositionally biased region" description="Basic and acidic residues" evidence="1">
    <location>
        <begin position="51"/>
        <end position="64"/>
    </location>
</feature>